<organism evidence="2 3">
    <name type="scientific">Simplicispira hankyongi</name>
    <dbReference type="NCBI Taxonomy" id="2315688"/>
    <lineage>
        <taxon>Bacteria</taxon>
        <taxon>Pseudomonadati</taxon>
        <taxon>Pseudomonadota</taxon>
        <taxon>Betaproteobacteria</taxon>
        <taxon>Burkholderiales</taxon>
        <taxon>Comamonadaceae</taxon>
        <taxon>Simplicispira</taxon>
    </lineage>
</organism>
<dbReference type="AlphaFoldDB" id="A0A398C6S2"/>
<evidence type="ECO:0000313" key="3">
    <source>
        <dbReference type="Proteomes" id="UP000266302"/>
    </source>
</evidence>
<evidence type="ECO:0000256" key="1">
    <source>
        <dbReference type="SAM" id="MobiDB-lite"/>
    </source>
</evidence>
<evidence type="ECO:0000313" key="2">
    <source>
        <dbReference type="EMBL" id="RID98579.1"/>
    </source>
</evidence>
<protein>
    <submittedName>
        <fullName evidence="2">Host attachment protein</fullName>
    </submittedName>
</protein>
<reference evidence="2 3" key="1">
    <citation type="submission" date="2018-09" db="EMBL/GenBank/DDBJ databases">
        <title>Draft genome of Simplicispira sp. NY-02.</title>
        <authorList>
            <person name="Im W.T."/>
        </authorList>
    </citation>
    <scope>NUCLEOTIDE SEQUENCE [LARGE SCALE GENOMIC DNA]</scope>
    <source>
        <strain evidence="2 3">NY-02</strain>
    </source>
</reference>
<feature type="compositionally biased region" description="Basic and acidic residues" evidence="1">
    <location>
        <begin position="162"/>
        <end position="173"/>
    </location>
</feature>
<dbReference type="EMBL" id="QXJC01000003">
    <property type="protein sequence ID" value="RID98579.1"/>
    <property type="molecule type" value="Genomic_DNA"/>
</dbReference>
<accession>A0A398C6S2</accession>
<dbReference type="Proteomes" id="UP000266302">
    <property type="component" value="Unassembled WGS sequence"/>
</dbReference>
<comment type="caution">
    <text evidence="2">The sequence shown here is derived from an EMBL/GenBank/DDBJ whole genome shotgun (WGS) entry which is preliminary data.</text>
</comment>
<gene>
    <name evidence="2" type="ORF">D3F03_10215</name>
</gene>
<feature type="compositionally biased region" description="Basic residues" evidence="1">
    <location>
        <begin position="43"/>
        <end position="52"/>
    </location>
</feature>
<dbReference type="Pfam" id="PF10116">
    <property type="entry name" value="Host_attach"/>
    <property type="match status" value="1"/>
</dbReference>
<dbReference type="InterPro" id="IPR019291">
    <property type="entry name" value="Host_attachment_protein"/>
</dbReference>
<feature type="region of interest" description="Disordered" evidence="1">
    <location>
        <begin position="29"/>
        <end position="54"/>
    </location>
</feature>
<name>A0A398C6S2_9BURK</name>
<keyword evidence="3" id="KW-1185">Reference proteome</keyword>
<proteinExistence type="predicted"/>
<feature type="region of interest" description="Disordered" evidence="1">
    <location>
        <begin position="162"/>
        <end position="187"/>
    </location>
</feature>
<sequence length="268" mass="29450">MLCAAEAFSLCGAAGGGLERTQWPRRCDAPLSAVPPRPGPIAHPRRPRRPRAPARLSAGRWWSAFGVGTNGNPRPIVHGVLWRRRPPVALPACIRVDRTQWRVPSLVLDWEPSIRKGTAMSKQWILVANGALARFFSRAGAGDPLVALETIDFPQGRLKDGELERDRQGHESSDNSTAAAHFEPHTSTRQKVMHQFACELAARLEEGLAQGEYEALWLTASSPFLGALKAVLSHAVAARLQWVHDADFTSLDASALESRLRELCRPAR</sequence>